<organism evidence="2 3">
    <name type="scientific">Salinomyces thailandicus</name>
    <dbReference type="NCBI Taxonomy" id="706561"/>
    <lineage>
        <taxon>Eukaryota</taxon>
        <taxon>Fungi</taxon>
        <taxon>Dikarya</taxon>
        <taxon>Ascomycota</taxon>
        <taxon>Pezizomycotina</taxon>
        <taxon>Dothideomycetes</taxon>
        <taxon>Dothideomycetidae</taxon>
        <taxon>Mycosphaerellales</taxon>
        <taxon>Teratosphaeriaceae</taxon>
        <taxon>Salinomyces</taxon>
    </lineage>
</organism>
<name>A0A4U0TLN3_9PEZI</name>
<dbReference type="AlphaFoldDB" id="A0A4U0TLN3"/>
<reference evidence="2 3" key="1">
    <citation type="submission" date="2017-03" db="EMBL/GenBank/DDBJ databases">
        <title>Genomes of endolithic fungi from Antarctica.</title>
        <authorList>
            <person name="Coleine C."/>
            <person name="Masonjones S."/>
            <person name="Stajich J.E."/>
        </authorList>
    </citation>
    <scope>NUCLEOTIDE SEQUENCE [LARGE SCALE GENOMIC DNA]</scope>
    <source>
        <strain evidence="2 3">CCFEE 6315</strain>
    </source>
</reference>
<feature type="compositionally biased region" description="Low complexity" evidence="1">
    <location>
        <begin position="93"/>
        <end position="107"/>
    </location>
</feature>
<dbReference type="OrthoDB" id="4779541at2759"/>
<feature type="compositionally biased region" description="Low complexity" evidence="1">
    <location>
        <begin position="255"/>
        <end position="268"/>
    </location>
</feature>
<dbReference type="EMBL" id="NAJL01000067">
    <property type="protein sequence ID" value="TKA22747.1"/>
    <property type="molecule type" value="Genomic_DNA"/>
</dbReference>
<evidence type="ECO:0000256" key="1">
    <source>
        <dbReference type="SAM" id="MobiDB-lite"/>
    </source>
</evidence>
<feature type="compositionally biased region" description="Polar residues" evidence="1">
    <location>
        <begin position="269"/>
        <end position="297"/>
    </location>
</feature>
<keyword evidence="3" id="KW-1185">Reference proteome</keyword>
<feature type="compositionally biased region" description="Polar residues" evidence="1">
    <location>
        <begin position="114"/>
        <end position="123"/>
    </location>
</feature>
<feature type="region of interest" description="Disordered" evidence="1">
    <location>
        <begin position="438"/>
        <end position="493"/>
    </location>
</feature>
<feature type="region of interest" description="Disordered" evidence="1">
    <location>
        <begin position="1"/>
        <end position="312"/>
    </location>
</feature>
<feature type="compositionally biased region" description="Polar residues" evidence="1">
    <location>
        <begin position="36"/>
        <end position="59"/>
    </location>
</feature>
<feature type="compositionally biased region" description="Basic and acidic residues" evidence="1">
    <location>
        <begin position="473"/>
        <end position="484"/>
    </location>
</feature>
<gene>
    <name evidence="2" type="ORF">B0A50_08406</name>
</gene>
<dbReference type="Proteomes" id="UP000308549">
    <property type="component" value="Unassembled WGS sequence"/>
</dbReference>
<feature type="compositionally biased region" description="Basic and acidic residues" evidence="1">
    <location>
        <begin position="349"/>
        <end position="368"/>
    </location>
</feature>
<sequence length="493" mass="51668">MATLKKHRLSGLLGSKKDSPTTAPRPADDTHHQQRPKYSTETSSTPTQPDSAYASSENSGARDMQQIESNDDGRNLAVDRKTGEVLDRDTGEVVTTVTTTTTTTTVTRKGEGGKSTQVDVSTSPGGGGGAGERARTPSPRPELAEAPGDQPGPRHQQQDYGQHLAPSDAAAGPPPPQQHYHPTPSPSPETHPGYPRAHPQSDSSYTAFRPDDPKGRNPAATGSTAYPQIPSRHPRRTKSREAANMENDGSYTYNPTPVSPTTPTATAAHNNFSYPTRSNDALRTSPPQHISHQQPSSPTATAPTTNATANATTNPLHNLKAAAIGLHGVGETLRGTINSSADASLLPRSDPEKTRLAREKNERVLERGGREMAGLRRGRGLGETVVPATGPTPATAGAGGAMGMAQGRDATYAQGIPREHFAVGDNDYRGAYGSTAGAGGGYGNGNAMNTSTGMGNRSNVQALSQQPSSSQQVDRDGGPGERKGGLRRLFKGH</sequence>
<proteinExistence type="predicted"/>
<accession>A0A4U0TLN3</accession>
<feature type="compositionally biased region" description="Pro residues" evidence="1">
    <location>
        <begin position="172"/>
        <end position="189"/>
    </location>
</feature>
<evidence type="ECO:0000313" key="2">
    <source>
        <dbReference type="EMBL" id="TKA22747.1"/>
    </source>
</evidence>
<protein>
    <submittedName>
        <fullName evidence="2">Uncharacterized protein</fullName>
    </submittedName>
</protein>
<feature type="compositionally biased region" description="Polar residues" evidence="1">
    <location>
        <begin position="448"/>
        <end position="463"/>
    </location>
</feature>
<evidence type="ECO:0000313" key="3">
    <source>
        <dbReference type="Proteomes" id="UP000308549"/>
    </source>
</evidence>
<feature type="compositionally biased region" description="Low complexity" evidence="1">
    <location>
        <begin position="298"/>
        <end position="312"/>
    </location>
</feature>
<feature type="compositionally biased region" description="Basic and acidic residues" evidence="1">
    <location>
        <begin position="71"/>
        <end position="91"/>
    </location>
</feature>
<feature type="region of interest" description="Disordered" evidence="1">
    <location>
        <begin position="341"/>
        <end position="368"/>
    </location>
</feature>
<comment type="caution">
    <text evidence="2">The sequence shown here is derived from an EMBL/GenBank/DDBJ whole genome shotgun (WGS) entry which is preliminary data.</text>
</comment>